<evidence type="ECO:0000313" key="2">
    <source>
        <dbReference type="Proteomes" id="UP001324185"/>
    </source>
</evidence>
<sequence>MQHKLFLEIINRDDPKLRLAYNQTDNCWGWYGYDGMGRYAFLEIRNKEVLSSVKHYFKHKLIRPTEDIYVVEAGCECTIYELVGDSD</sequence>
<gene>
    <name evidence="1" type="ORF">SR900_03215</name>
</gene>
<proteinExistence type="predicted"/>
<protein>
    <submittedName>
        <fullName evidence="1">Uncharacterized protein</fullName>
    </submittedName>
</protein>
<accession>A0ABZ0X682</accession>
<dbReference type="EMBL" id="CP140158">
    <property type="protein sequence ID" value="WQG85901.1"/>
    <property type="molecule type" value="Genomic_DNA"/>
</dbReference>
<evidence type="ECO:0000313" key="1">
    <source>
        <dbReference type="EMBL" id="WQG85901.1"/>
    </source>
</evidence>
<name>A0ABZ0X682_9GAMM</name>
<reference evidence="1 2" key="1">
    <citation type="submission" date="2023-11" db="EMBL/GenBank/DDBJ databases">
        <title>MicrobeMod: A computational toolkit for identifying prokaryotic methylation and restriction-modification with nanopore sequencing.</title>
        <authorList>
            <person name="Crits-Christoph A."/>
            <person name="Kang S.C."/>
            <person name="Lee H."/>
            <person name="Ostrov N."/>
        </authorList>
    </citation>
    <scope>NUCLEOTIDE SEQUENCE [LARGE SCALE GENOMIC DNA]</scope>
    <source>
        <strain evidence="1 2">DSMZ 16071</strain>
    </source>
</reference>
<dbReference type="RefSeq" id="WP_018623915.1">
    <property type="nucleotide sequence ID" value="NZ_CP140158.1"/>
</dbReference>
<keyword evidence="2" id="KW-1185">Reference proteome</keyword>
<dbReference type="Proteomes" id="UP001324185">
    <property type="component" value="Chromosome"/>
</dbReference>
<organism evidence="1 2">
    <name type="scientific">Kangiella aquimarina</name>
    <dbReference type="NCBI Taxonomy" id="261965"/>
    <lineage>
        <taxon>Bacteria</taxon>
        <taxon>Pseudomonadati</taxon>
        <taxon>Pseudomonadota</taxon>
        <taxon>Gammaproteobacteria</taxon>
        <taxon>Kangiellales</taxon>
        <taxon>Kangiellaceae</taxon>
        <taxon>Kangiella</taxon>
    </lineage>
</organism>